<dbReference type="PRINTS" id="PR00869">
    <property type="entry name" value="DNAPOLX"/>
</dbReference>
<dbReference type="GO" id="GO:0006303">
    <property type="term" value="P:double-strand break repair via nonhomologous end joining"/>
    <property type="evidence" value="ECO:0007669"/>
    <property type="project" value="TreeGrafter"/>
</dbReference>
<dbReference type="InterPro" id="IPR028207">
    <property type="entry name" value="DNA_pol_B_palm_palm"/>
</dbReference>
<name>A0A6C0CF01_9ZZZZ</name>
<dbReference type="PANTHER" id="PTHR11276:SF28">
    <property type="entry name" value="DNA POLYMERASE LAMBDA"/>
    <property type="match status" value="1"/>
</dbReference>
<dbReference type="GO" id="GO:0003887">
    <property type="term" value="F:DNA-directed DNA polymerase activity"/>
    <property type="evidence" value="ECO:0007669"/>
    <property type="project" value="UniProtKB-KW"/>
</dbReference>
<dbReference type="InterPro" id="IPR002054">
    <property type="entry name" value="DNA-dir_DNA_pol_X"/>
</dbReference>
<sequence length="372" mass="42241">MNKEKRCPEGKVVNPLTGRCIDIKALEKKMKKIEKDAAAAAAAKAQDEDSPITAQPENNKKLIDNLRILADYERINKEPFKVKAYEKVIGSIELLDKNIETLEDIKLLKGVGKKIEDKIIEFLNTGSITEVVGVLNDPKYILGNKLKGIYGVGPAKITELMTKIENFEELKEHPELLNDKQKIGLKYYDDMNLRIPMAEGKQHLKVVGKILNNLYSDGIEFEFVGSFRRKNKDMGDIDILIKNRKGLVLKDIIKQLEDKSYIIEKLAQGNNKFMGICRLSPELPARRIDILIAEPSYYYFALLYFTGSYNFNIYMRKIALTKGLSLSEYGFKAATGVGVATNKNIIDTSDTINSEEDIFKYLGMTYVEPHRR</sequence>
<evidence type="ECO:0000256" key="3">
    <source>
        <dbReference type="ARBA" id="ARBA00022679"/>
    </source>
</evidence>
<dbReference type="SUPFAM" id="SSF81301">
    <property type="entry name" value="Nucleotidyltransferase"/>
    <property type="match status" value="1"/>
</dbReference>
<dbReference type="AlphaFoldDB" id="A0A6C0CF01"/>
<dbReference type="SMART" id="SM00483">
    <property type="entry name" value="POLXc"/>
    <property type="match status" value="1"/>
</dbReference>
<keyword evidence="3" id="KW-0808">Transferase</keyword>
<reference evidence="11" key="1">
    <citation type="journal article" date="2020" name="Nature">
        <title>Giant virus diversity and host interactions through global metagenomics.</title>
        <authorList>
            <person name="Schulz F."/>
            <person name="Roux S."/>
            <person name="Paez-Espino D."/>
            <person name="Jungbluth S."/>
            <person name="Walsh D.A."/>
            <person name="Denef V.J."/>
            <person name="McMahon K.D."/>
            <person name="Konstantinidis K.T."/>
            <person name="Eloe-Fadrosh E.A."/>
            <person name="Kyrpides N.C."/>
            <person name="Woyke T."/>
        </authorList>
    </citation>
    <scope>NUCLEOTIDE SEQUENCE</scope>
    <source>
        <strain evidence="11">GVMAG-M-3300020565-3</strain>
    </source>
</reference>
<dbReference type="InterPro" id="IPR022312">
    <property type="entry name" value="DNA_pol_X"/>
</dbReference>
<dbReference type="Gene3D" id="1.10.150.110">
    <property type="entry name" value="DNA polymerase beta, N-terminal domain-like"/>
    <property type="match status" value="1"/>
</dbReference>
<evidence type="ECO:0000256" key="7">
    <source>
        <dbReference type="ARBA" id="ARBA00022932"/>
    </source>
</evidence>
<evidence type="ECO:0000256" key="5">
    <source>
        <dbReference type="ARBA" id="ARBA00022705"/>
    </source>
</evidence>
<evidence type="ECO:0000313" key="11">
    <source>
        <dbReference type="EMBL" id="QHT02249.1"/>
    </source>
</evidence>
<dbReference type="InterPro" id="IPR027421">
    <property type="entry name" value="DNA_pol_lamdba_lyase_dom_sf"/>
</dbReference>
<dbReference type="Gene3D" id="1.10.150.20">
    <property type="entry name" value="5' to 3' exonuclease, C-terminal subdomain"/>
    <property type="match status" value="1"/>
</dbReference>
<keyword evidence="8" id="KW-0234">DNA repair</keyword>
<keyword evidence="6" id="KW-0227">DNA damage</keyword>
<keyword evidence="7" id="KW-0239">DNA-directed DNA polymerase</keyword>
<dbReference type="InterPro" id="IPR029398">
    <property type="entry name" value="PolB_thumb"/>
</dbReference>
<dbReference type="GO" id="GO:0003677">
    <property type="term" value="F:DNA binding"/>
    <property type="evidence" value="ECO:0007669"/>
    <property type="project" value="InterPro"/>
</dbReference>
<evidence type="ECO:0000256" key="9">
    <source>
        <dbReference type="ARBA" id="ARBA00049244"/>
    </source>
</evidence>
<keyword evidence="5" id="KW-0235">DNA replication</keyword>
<dbReference type="Gene3D" id="3.30.460.10">
    <property type="entry name" value="Beta Polymerase, domain 2"/>
    <property type="match status" value="1"/>
</dbReference>
<evidence type="ECO:0000256" key="4">
    <source>
        <dbReference type="ARBA" id="ARBA00022695"/>
    </source>
</evidence>
<dbReference type="Gene3D" id="3.30.210.10">
    <property type="entry name" value="DNA polymerase, thumb domain"/>
    <property type="match status" value="1"/>
</dbReference>
<protein>
    <recommendedName>
        <fullName evidence="1">DNA-directed DNA polymerase</fullName>
        <ecNumber evidence="1">2.7.7.7</ecNumber>
    </recommendedName>
</protein>
<dbReference type="InterPro" id="IPR002008">
    <property type="entry name" value="DNA_pol_X_beta-like"/>
</dbReference>
<dbReference type="Pfam" id="PF14792">
    <property type="entry name" value="DNA_pol_B_palm"/>
    <property type="match status" value="1"/>
</dbReference>
<dbReference type="SUPFAM" id="SSF47802">
    <property type="entry name" value="DNA polymerase beta, N-terminal domain-like"/>
    <property type="match status" value="1"/>
</dbReference>
<dbReference type="Pfam" id="PF10391">
    <property type="entry name" value="DNA_pol_lambd_f"/>
    <property type="match status" value="1"/>
</dbReference>
<proteinExistence type="predicted"/>
<dbReference type="Pfam" id="PF14791">
    <property type="entry name" value="DNA_pol_B_thumb"/>
    <property type="match status" value="1"/>
</dbReference>
<dbReference type="EMBL" id="MN739391">
    <property type="protein sequence ID" value="QHT02249.1"/>
    <property type="molecule type" value="Genomic_DNA"/>
</dbReference>
<dbReference type="GO" id="GO:0005634">
    <property type="term" value="C:nucleus"/>
    <property type="evidence" value="ECO:0007669"/>
    <property type="project" value="TreeGrafter"/>
</dbReference>
<dbReference type="InterPro" id="IPR037160">
    <property type="entry name" value="DNA_Pol_thumb_sf"/>
</dbReference>
<evidence type="ECO:0000256" key="6">
    <source>
        <dbReference type="ARBA" id="ARBA00022763"/>
    </source>
</evidence>
<dbReference type="InterPro" id="IPR018944">
    <property type="entry name" value="DNA_pol_lambd_fingers_domain"/>
</dbReference>
<keyword evidence="4" id="KW-0548">Nucleotidyltransferase</keyword>
<evidence type="ECO:0000256" key="2">
    <source>
        <dbReference type="ARBA" id="ARBA00022634"/>
    </source>
</evidence>
<feature type="domain" description="DNA-directed DNA polymerase X" evidence="10">
    <location>
        <begin position="56"/>
        <end position="372"/>
    </location>
</feature>
<evidence type="ECO:0000259" key="10">
    <source>
        <dbReference type="SMART" id="SM00483"/>
    </source>
</evidence>
<dbReference type="PANTHER" id="PTHR11276">
    <property type="entry name" value="DNA POLYMERASE TYPE-X FAMILY MEMBER"/>
    <property type="match status" value="1"/>
</dbReference>
<evidence type="ECO:0000256" key="1">
    <source>
        <dbReference type="ARBA" id="ARBA00012417"/>
    </source>
</evidence>
<accession>A0A6C0CF01</accession>
<keyword evidence="2" id="KW-0237">DNA synthesis</keyword>
<evidence type="ECO:0000256" key="8">
    <source>
        <dbReference type="ARBA" id="ARBA00023204"/>
    </source>
</evidence>
<dbReference type="InterPro" id="IPR010996">
    <property type="entry name" value="HHH_MUS81"/>
</dbReference>
<organism evidence="11">
    <name type="scientific">viral metagenome</name>
    <dbReference type="NCBI Taxonomy" id="1070528"/>
    <lineage>
        <taxon>unclassified sequences</taxon>
        <taxon>metagenomes</taxon>
        <taxon>organismal metagenomes</taxon>
    </lineage>
</organism>
<dbReference type="CDD" id="cd00141">
    <property type="entry name" value="NT_POLXc"/>
    <property type="match status" value="1"/>
</dbReference>
<dbReference type="EC" id="2.7.7.7" evidence="1"/>
<dbReference type="PRINTS" id="PR00870">
    <property type="entry name" value="DNAPOLXBETA"/>
</dbReference>
<dbReference type="Pfam" id="PF14716">
    <property type="entry name" value="HHH_8"/>
    <property type="match status" value="1"/>
</dbReference>
<comment type="catalytic activity">
    <reaction evidence="9">
        <text>DNA(n) + a 2'-deoxyribonucleoside 5'-triphosphate = DNA(n+1) + diphosphate</text>
        <dbReference type="Rhea" id="RHEA:22508"/>
        <dbReference type="Rhea" id="RHEA-COMP:17339"/>
        <dbReference type="Rhea" id="RHEA-COMP:17340"/>
        <dbReference type="ChEBI" id="CHEBI:33019"/>
        <dbReference type="ChEBI" id="CHEBI:61560"/>
        <dbReference type="ChEBI" id="CHEBI:173112"/>
        <dbReference type="EC" id="2.7.7.7"/>
    </reaction>
</comment>
<dbReference type="SUPFAM" id="SSF81585">
    <property type="entry name" value="PsbU/PolX domain-like"/>
    <property type="match status" value="1"/>
</dbReference>
<dbReference type="InterPro" id="IPR043519">
    <property type="entry name" value="NT_sf"/>
</dbReference>